<comment type="caution">
    <text evidence="4">The sequence shown here is derived from an EMBL/GenBank/DDBJ whole genome shotgun (WGS) entry which is preliminary data.</text>
</comment>
<accession>A0ABQ2PHN7</accession>
<evidence type="ECO:0000313" key="5">
    <source>
        <dbReference type="Proteomes" id="UP000621859"/>
    </source>
</evidence>
<evidence type="ECO:0000256" key="1">
    <source>
        <dbReference type="ARBA" id="ARBA00022729"/>
    </source>
</evidence>
<dbReference type="Gene3D" id="3.40.50.1820">
    <property type="entry name" value="alpha/beta hydrolase"/>
    <property type="match status" value="1"/>
</dbReference>
<keyword evidence="1" id="KW-0732">Signal</keyword>
<evidence type="ECO:0000256" key="3">
    <source>
        <dbReference type="SAM" id="MobiDB-lite"/>
    </source>
</evidence>
<dbReference type="PANTHER" id="PTHR43037:SF5">
    <property type="entry name" value="FERULOYL ESTERASE"/>
    <property type="match status" value="1"/>
</dbReference>
<dbReference type="InterPro" id="IPR010126">
    <property type="entry name" value="Esterase_phb"/>
</dbReference>
<dbReference type="InterPro" id="IPR050955">
    <property type="entry name" value="Plant_Biomass_Hydrol_Est"/>
</dbReference>
<dbReference type="PANTHER" id="PTHR43037">
    <property type="entry name" value="UNNAMED PRODUCT-RELATED"/>
    <property type="match status" value="1"/>
</dbReference>
<dbReference type="SUPFAM" id="SSF53474">
    <property type="entry name" value="alpha/beta-Hydrolases"/>
    <property type="match status" value="1"/>
</dbReference>
<name>A0ABQ2PHN7_9NEIS</name>
<proteinExistence type="predicted"/>
<dbReference type="RefSeq" id="WP_229678725.1">
    <property type="nucleotide sequence ID" value="NZ_BMLY01000001.1"/>
</dbReference>
<feature type="region of interest" description="Disordered" evidence="3">
    <location>
        <begin position="32"/>
        <end position="59"/>
    </location>
</feature>
<keyword evidence="5" id="KW-1185">Reference proteome</keyword>
<protein>
    <submittedName>
        <fullName evidence="4">Esterase</fullName>
    </submittedName>
</protein>
<feature type="compositionally biased region" description="Low complexity" evidence="3">
    <location>
        <begin position="49"/>
        <end position="59"/>
    </location>
</feature>
<sequence length="368" mass="40982">MLKSLRRLLLGGIASLSKAQLRQQKQLTKVMLGSKPRKTRKSSSKPTRKANATKAAHTTTPLPGRWINSWYNSATDDLRPPYQRLGYKLYLPKHPASMPLLVMLHGCEQNADDFAEGTRMNRLAAEKGFAVLYPQQALRRHSQRCWPWYERHVQEGGGEVPLIMGAINKVLAQYNLDATRVYVAGISAGAAIAHILALHYPERIAAVGLHSCPVYGAGNGKLSALMVMQGGTLRGGSGTMAEALVRLGETLRMPAILLQGHADKVVRPINQQQLVQQFMTLNQLQETDARQTVFKRSGRGRNAQGYQIDDYVVRRKLLLRVCRISELGHAWSGGDGTIKYHADNGPDASKLMWDFFTRHRRAAPRQSM</sequence>
<evidence type="ECO:0000313" key="4">
    <source>
        <dbReference type="EMBL" id="GGP24896.1"/>
    </source>
</evidence>
<keyword evidence="2" id="KW-0378">Hydrolase</keyword>
<evidence type="ECO:0000256" key="2">
    <source>
        <dbReference type="ARBA" id="ARBA00022801"/>
    </source>
</evidence>
<dbReference type="Pfam" id="PF10503">
    <property type="entry name" value="Esterase_PHB"/>
    <property type="match status" value="1"/>
</dbReference>
<dbReference type="Proteomes" id="UP000621859">
    <property type="component" value="Unassembled WGS sequence"/>
</dbReference>
<feature type="compositionally biased region" description="Basic residues" evidence="3">
    <location>
        <begin position="35"/>
        <end position="48"/>
    </location>
</feature>
<dbReference type="InterPro" id="IPR029058">
    <property type="entry name" value="AB_hydrolase_fold"/>
</dbReference>
<dbReference type="NCBIfam" id="TIGR01840">
    <property type="entry name" value="esterase_phb"/>
    <property type="match status" value="1"/>
</dbReference>
<dbReference type="EMBL" id="BMLY01000001">
    <property type="protein sequence ID" value="GGP24896.1"/>
    <property type="molecule type" value="Genomic_DNA"/>
</dbReference>
<organism evidence="4 5">
    <name type="scientific">Silvimonas amylolytica</name>
    <dbReference type="NCBI Taxonomy" id="449663"/>
    <lineage>
        <taxon>Bacteria</taxon>
        <taxon>Pseudomonadati</taxon>
        <taxon>Pseudomonadota</taxon>
        <taxon>Betaproteobacteria</taxon>
        <taxon>Neisseriales</taxon>
        <taxon>Chitinibacteraceae</taxon>
        <taxon>Silvimonas</taxon>
    </lineage>
</organism>
<reference evidence="5" key="1">
    <citation type="journal article" date="2019" name="Int. J. Syst. Evol. Microbiol.">
        <title>The Global Catalogue of Microorganisms (GCM) 10K type strain sequencing project: providing services to taxonomists for standard genome sequencing and annotation.</title>
        <authorList>
            <consortium name="The Broad Institute Genomics Platform"/>
            <consortium name="The Broad Institute Genome Sequencing Center for Infectious Disease"/>
            <person name="Wu L."/>
            <person name="Ma J."/>
        </authorList>
    </citation>
    <scope>NUCLEOTIDE SEQUENCE [LARGE SCALE GENOMIC DNA]</scope>
    <source>
        <strain evidence="5">CGMCC 1.8860</strain>
    </source>
</reference>
<gene>
    <name evidence="4" type="ORF">GCM10010971_07150</name>
</gene>